<organism evidence="2 3">
    <name type="scientific">Nesidiocoris tenuis</name>
    <dbReference type="NCBI Taxonomy" id="355587"/>
    <lineage>
        <taxon>Eukaryota</taxon>
        <taxon>Metazoa</taxon>
        <taxon>Ecdysozoa</taxon>
        <taxon>Arthropoda</taxon>
        <taxon>Hexapoda</taxon>
        <taxon>Insecta</taxon>
        <taxon>Pterygota</taxon>
        <taxon>Neoptera</taxon>
        <taxon>Paraneoptera</taxon>
        <taxon>Hemiptera</taxon>
        <taxon>Heteroptera</taxon>
        <taxon>Panheteroptera</taxon>
        <taxon>Cimicomorpha</taxon>
        <taxon>Miridae</taxon>
        <taxon>Dicyphina</taxon>
        <taxon>Nesidiocoris</taxon>
    </lineage>
</organism>
<proteinExistence type="predicted"/>
<evidence type="ECO:0000256" key="1">
    <source>
        <dbReference type="SAM" id="SignalP"/>
    </source>
</evidence>
<accession>A0ABN7AU44</accession>
<keyword evidence="3" id="KW-1185">Reference proteome</keyword>
<dbReference type="EMBL" id="AP028913">
    <property type="protein sequence ID" value="BES94877.1"/>
    <property type="molecule type" value="Genomic_DNA"/>
</dbReference>
<reference evidence="2 3" key="1">
    <citation type="submission" date="2023-09" db="EMBL/GenBank/DDBJ databases">
        <title>Nesidiocoris tenuis whole genome shotgun sequence.</title>
        <authorList>
            <person name="Shibata T."/>
            <person name="Shimoda M."/>
            <person name="Kobayashi T."/>
            <person name="Uehara T."/>
        </authorList>
    </citation>
    <scope>NUCLEOTIDE SEQUENCE [LARGE SCALE GENOMIC DNA]</scope>
    <source>
        <strain evidence="2 3">Japan</strain>
    </source>
</reference>
<name>A0ABN7AU44_9HEMI</name>
<protein>
    <recommendedName>
        <fullName evidence="4">WAP domain-containing protein</fullName>
    </recommendedName>
</protein>
<gene>
    <name evidence="2" type="ORF">NTJ_07681</name>
</gene>
<keyword evidence="1" id="KW-0732">Signal</keyword>
<feature type="chain" id="PRO_5046728288" description="WAP domain-containing protein" evidence="1">
    <location>
        <begin position="25"/>
        <end position="66"/>
    </location>
</feature>
<sequence>MDTVLGASIFVLYILTCIPSVVDARYCKIEAEGQISYYVCPRNEYCCSKGCCISPTFQFYQLWYYW</sequence>
<feature type="signal peptide" evidence="1">
    <location>
        <begin position="1"/>
        <end position="24"/>
    </location>
</feature>
<evidence type="ECO:0008006" key="4">
    <source>
        <dbReference type="Google" id="ProtNLM"/>
    </source>
</evidence>
<dbReference type="Proteomes" id="UP001307889">
    <property type="component" value="Chromosome 5"/>
</dbReference>
<evidence type="ECO:0000313" key="3">
    <source>
        <dbReference type="Proteomes" id="UP001307889"/>
    </source>
</evidence>
<evidence type="ECO:0000313" key="2">
    <source>
        <dbReference type="EMBL" id="BES94877.1"/>
    </source>
</evidence>